<protein>
    <submittedName>
        <fullName evidence="1">Uncharacterized protein</fullName>
    </submittedName>
</protein>
<dbReference type="EMBL" id="VSSQ01067581">
    <property type="protein sequence ID" value="MPN19946.1"/>
    <property type="molecule type" value="Genomic_DNA"/>
</dbReference>
<gene>
    <name evidence="1" type="ORF">SDC9_167321</name>
</gene>
<organism evidence="1">
    <name type="scientific">bioreactor metagenome</name>
    <dbReference type="NCBI Taxonomy" id="1076179"/>
    <lineage>
        <taxon>unclassified sequences</taxon>
        <taxon>metagenomes</taxon>
        <taxon>ecological metagenomes</taxon>
    </lineage>
</organism>
<accession>A0A645G1B2</accession>
<evidence type="ECO:0000313" key="1">
    <source>
        <dbReference type="EMBL" id="MPN19946.1"/>
    </source>
</evidence>
<reference evidence="1" key="1">
    <citation type="submission" date="2019-08" db="EMBL/GenBank/DDBJ databases">
        <authorList>
            <person name="Kucharzyk K."/>
            <person name="Murdoch R.W."/>
            <person name="Higgins S."/>
            <person name="Loffler F."/>
        </authorList>
    </citation>
    <scope>NUCLEOTIDE SEQUENCE</scope>
</reference>
<dbReference type="AlphaFoldDB" id="A0A645G1B2"/>
<name>A0A645G1B2_9ZZZZ</name>
<sequence>MSGIVKTPVVATLADALPLMQPTRALETTAALAGPPIRFPVSAKAMSMKSSEPRVASRKAPKITNIMMIVEAVPSGVLKTPAELT</sequence>
<comment type="caution">
    <text evidence="1">The sequence shown here is derived from an EMBL/GenBank/DDBJ whole genome shotgun (WGS) entry which is preliminary data.</text>
</comment>
<proteinExistence type="predicted"/>